<evidence type="ECO:0000256" key="1">
    <source>
        <dbReference type="SAM" id="SignalP"/>
    </source>
</evidence>
<dbReference type="EMBL" id="JACCHS010000072">
    <property type="protein sequence ID" value="NYT47043.1"/>
    <property type="molecule type" value="Genomic_DNA"/>
</dbReference>
<evidence type="ECO:0000259" key="2">
    <source>
        <dbReference type="Pfam" id="PF17131"/>
    </source>
</evidence>
<feature type="chain" id="PRO_5030596740" evidence="1">
    <location>
        <begin position="26"/>
        <end position="195"/>
    </location>
</feature>
<accession>A0A7Z0MNP3</accession>
<evidence type="ECO:0000313" key="4">
    <source>
        <dbReference type="Proteomes" id="UP000537890"/>
    </source>
</evidence>
<dbReference type="Pfam" id="PF17131">
    <property type="entry name" value="LolA_like"/>
    <property type="match status" value="1"/>
</dbReference>
<feature type="domain" description="Uncharacterized protein TP-0789" evidence="2">
    <location>
        <begin position="76"/>
        <end position="180"/>
    </location>
</feature>
<gene>
    <name evidence="3" type="ORF">H0A75_04965</name>
</gene>
<keyword evidence="3" id="KW-0449">Lipoprotein</keyword>
<dbReference type="Proteomes" id="UP000537890">
    <property type="component" value="Unassembled WGS sequence"/>
</dbReference>
<dbReference type="InterPro" id="IPR033399">
    <property type="entry name" value="TP_0789-like"/>
</dbReference>
<evidence type="ECO:0000313" key="3">
    <source>
        <dbReference type="EMBL" id="NYT47043.1"/>
    </source>
</evidence>
<name>A0A7Z0MNP3_9GAMM</name>
<organism evidence="3 4">
    <name type="scientific">Candidatus Methanofishera endochildressiae</name>
    <dbReference type="NCBI Taxonomy" id="2738884"/>
    <lineage>
        <taxon>Bacteria</taxon>
        <taxon>Pseudomonadati</taxon>
        <taxon>Pseudomonadota</taxon>
        <taxon>Gammaproteobacteria</taxon>
        <taxon>Candidatus Methanofishera</taxon>
    </lineage>
</organism>
<dbReference type="AlphaFoldDB" id="A0A7Z0MNP3"/>
<comment type="caution">
    <text evidence="3">The sequence shown here is derived from an EMBL/GenBank/DDBJ whole genome shotgun (WGS) entry which is preliminary data.</text>
</comment>
<feature type="non-terminal residue" evidence="3">
    <location>
        <position position="195"/>
    </location>
</feature>
<protein>
    <submittedName>
        <fullName evidence="3">Outer membrane lipoprotein-sorting protein</fullName>
    </submittedName>
</protein>
<dbReference type="CDD" id="cd16329">
    <property type="entry name" value="LolA_like"/>
    <property type="match status" value="1"/>
</dbReference>
<feature type="signal peptide" evidence="1">
    <location>
        <begin position="1"/>
        <end position="25"/>
    </location>
</feature>
<sequence>MKNLTKTLILSVSVLAGVFSQSSNAEFPTGDQIAQNINARDEGIAVSRHLKMEMTDRHGKVRVRETRAMRKYYGDEKRTVIFYLKPKNIKDTAFLTYDYADNEKDDDQWLYLPAMRKVRRISASDRGDYFLGTDFSYEDIKLETRVSLKDYTRKTIGEDEVDGVHCYVVEETAIDNDTAEELGYLRREFFYQVLV</sequence>
<keyword evidence="1" id="KW-0732">Signal</keyword>
<dbReference type="Gene3D" id="2.50.20.10">
    <property type="entry name" value="Lipoprotein localisation LolA/LolB/LppX"/>
    <property type="match status" value="1"/>
</dbReference>
<reference evidence="3 4" key="1">
    <citation type="submission" date="2020-05" db="EMBL/GenBank/DDBJ databases">
        <title>Horizontal transmission and recombination maintain forever young bacterial symbiont genomes.</title>
        <authorList>
            <person name="Russell S.L."/>
            <person name="Pepper-Tunick E."/>
            <person name="Svedberg J."/>
            <person name="Byrne A."/>
            <person name="Ruelas Castillo J."/>
            <person name="Vollmers C."/>
            <person name="Beinart R.A."/>
            <person name="Corbett-Detig R."/>
        </authorList>
    </citation>
    <scope>NUCLEOTIDE SEQUENCE [LARGE SCALE GENOMIC DNA]</scope>
    <source>
        <strain evidence="3">4727-3</strain>
    </source>
</reference>
<proteinExistence type="predicted"/>